<dbReference type="InterPro" id="IPR002938">
    <property type="entry name" value="FAD-bd"/>
</dbReference>
<dbReference type="InterPro" id="IPR036188">
    <property type="entry name" value="FAD/NAD-bd_sf"/>
</dbReference>
<evidence type="ECO:0000313" key="8">
    <source>
        <dbReference type="Proteomes" id="UP000509443"/>
    </source>
</evidence>
<keyword evidence="8" id="KW-1185">Reference proteome</keyword>
<keyword evidence="3" id="KW-0274">FAD</keyword>
<protein>
    <submittedName>
        <fullName evidence="7">FAD-binding protein</fullName>
    </submittedName>
</protein>
<dbReference type="SUPFAM" id="SSF51905">
    <property type="entry name" value="FAD/NAD(P)-binding domain"/>
    <property type="match status" value="1"/>
</dbReference>
<dbReference type="SUPFAM" id="SSF54373">
    <property type="entry name" value="FAD-linked reductases, C-terminal domain"/>
    <property type="match status" value="1"/>
</dbReference>
<accession>A0ABX6QEF0</accession>
<dbReference type="Gene3D" id="3.50.50.60">
    <property type="entry name" value="FAD/NAD(P)-binding domain"/>
    <property type="match status" value="1"/>
</dbReference>
<comment type="cofactor">
    <cofactor evidence="1">
        <name>FAD</name>
        <dbReference type="ChEBI" id="CHEBI:57692"/>
    </cofactor>
</comment>
<dbReference type="RefSeq" id="WP_005865172.1">
    <property type="nucleotide sequence ID" value="NZ_CACVBB010000003.1"/>
</dbReference>
<reference evidence="7 8" key="1">
    <citation type="submission" date="2020-06" db="EMBL/GenBank/DDBJ databases">
        <title>Complete closed genome sequence of Bartonella alsatica CIP 105477.</title>
        <authorList>
            <person name="Thibau A."/>
            <person name="Schultze T.G."/>
            <person name="Kempf V.A.J."/>
        </authorList>
    </citation>
    <scope>NUCLEOTIDE SEQUENCE [LARGE SCALE GENOMIC DNA]</scope>
    <source>
        <strain evidence="7 8">CIP 105477</strain>
    </source>
</reference>
<evidence type="ECO:0000256" key="1">
    <source>
        <dbReference type="ARBA" id="ARBA00001974"/>
    </source>
</evidence>
<dbReference type="InterPro" id="IPR050493">
    <property type="entry name" value="FAD-dep_Monooxygenase_BioMet"/>
</dbReference>
<dbReference type="EMBL" id="CP058235">
    <property type="protein sequence ID" value="QLC51509.1"/>
    <property type="molecule type" value="Genomic_DNA"/>
</dbReference>
<sequence length="412" mass="46682">MNQSPIIVGGGIAGLSTALALAHKGIASTIIEKCKQLDVVGAGIQLTPNATCILARWGILNKLTEIGTTPRFLELRDGVSLKTRLHVDLINLSEKNWKFPYITIHRAALQKVLYNAVIENPFIKYKSGEFVSSTQMASRSIYIKTIKTDASNKIQQHQFYSTPLLIGCDGVWSTLRQSAPFHERADFSGFIAWRATIKFENFPKGFCCLLQNGKTITAWMGPQNHLVVYPIQSSAKVFNFVAITRKEKAQEAWRHKGNKENLKSLFKDWNTQILKIFDYIDEWNYWPLFYMKQNRFLGLERQVFVGDSAHASLPFAAQGAAMAIEDAATLAETLSRQDFSLTKALSLYEKIRTPRIRAVKKRGDFNRIVYHATGPIATARNLIMKTRTPENIISSLNWLYIYDAMNLIKNIR</sequence>
<evidence type="ECO:0000256" key="4">
    <source>
        <dbReference type="ARBA" id="ARBA00023002"/>
    </source>
</evidence>
<dbReference type="NCBIfam" id="NF005062">
    <property type="entry name" value="PRK06475.1"/>
    <property type="match status" value="1"/>
</dbReference>
<feature type="domain" description="FAD-binding" evidence="6">
    <location>
        <begin position="6"/>
        <end position="359"/>
    </location>
</feature>
<proteinExistence type="predicted"/>
<dbReference type="Pfam" id="PF01494">
    <property type="entry name" value="FAD_binding_3"/>
    <property type="match status" value="1"/>
</dbReference>
<organism evidence="7 8">
    <name type="scientific">Bartonella alsatica</name>
    <dbReference type="NCBI Taxonomy" id="52764"/>
    <lineage>
        <taxon>Bacteria</taxon>
        <taxon>Pseudomonadati</taxon>
        <taxon>Pseudomonadota</taxon>
        <taxon>Alphaproteobacteria</taxon>
        <taxon>Hyphomicrobiales</taxon>
        <taxon>Bartonellaceae</taxon>
        <taxon>Bartonella</taxon>
    </lineage>
</organism>
<dbReference type="PANTHER" id="PTHR13789">
    <property type="entry name" value="MONOOXYGENASE"/>
    <property type="match status" value="1"/>
</dbReference>
<keyword evidence="2" id="KW-0285">Flavoprotein</keyword>
<evidence type="ECO:0000256" key="5">
    <source>
        <dbReference type="ARBA" id="ARBA00023033"/>
    </source>
</evidence>
<dbReference type="PANTHER" id="PTHR13789:SF318">
    <property type="entry name" value="GERANYLGERANYL DIPHOSPHATE REDUCTASE"/>
    <property type="match status" value="1"/>
</dbReference>
<evidence type="ECO:0000313" key="7">
    <source>
        <dbReference type="EMBL" id="QLC51509.1"/>
    </source>
</evidence>
<keyword evidence="4" id="KW-0560">Oxidoreductase</keyword>
<evidence type="ECO:0000259" key="6">
    <source>
        <dbReference type="Pfam" id="PF01494"/>
    </source>
</evidence>
<gene>
    <name evidence="7" type="ORF">HWV54_00725</name>
</gene>
<dbReference type="Proteomes" id="UP000509443">
    <property type="component" value="Chromosome"/>
</dbReference>
<dbReference type="PRINTS" id="PR00420">
    <property type="entry name" value="RNGMNOXGNASE"/>
</dbReference>
<name>A0ABX6QEF0_9HYPH</name>
<keyword evidence="5" id="KW-0503">Monooxygenase</keyword>
<evidence type="ECO:0000256" key="2">
    <source>
        <dbReference type="ARBA" id="ARBA00022630"/>
    </source>
</evidence>
<evidence type="ECO:0000256" key="3">
    <source>
        <dbReference type="ARBA" id="ARBA00022827"/>
    </source>
</evidence>